<dbReference type="OrthoDB" id="3221808at2759"/>
<dbReference type="Pfam" id="PF20153">
    <property type="entry name" value="DUF6535"/>
    <property type="match status" value="1"/>
</dbReference>
<evidence type="ECO:0000313" key="3">
    <source>
        <dbReference type="EMBL" id="TFK97991.1"/>
    </source>
</evidence>
<keyword evidence="1" id="KW-0472">Membrane</keyword>
<proteinExistence type="predicted"/>
<name>A0A5C3Q8A3_9AGAR</name>
<keyword evidence="1" id="KW-1133">Transmembrane helix</keyword>
<keyword evidence="1" id="KW-0812">Transmembrane</keyword>
<dbReference type="EMBL" id="ML178843">
    <property type="protein sequence ID" value="TFK97991.1"/>
    <property type="molecule type" value="Genomic_DNA"/>
</dbReference>
<dbReference type="Proteomes" id="UP000305067">
    <property type="component" value="Unassembled WGS sequence"/>
</dbReference>
<evidence type="ECO:0000259" key="2">
    <source>
        <dbReference type="Pfam" id="PF20153"/>
    </source>
</evidence>
<feature type="transmembrane region" description="Helical" evidence="1">
    <location>
        <begin position="207"/>
        <end position="234"/>
    </location>
</feature>
<dbReference type="InterPro" id="IPR045338">
    <property type="entry name" value="DUF6535"/>
</dbReference>
<evidence type="ECO:0000256" key="1">
    <source>
        <dbReference type="SAM" id="Phobius"/>
    </source>
</evidence>
<feature type="transmembrane region" description="Helical" evidence="1">
    <location>
        <begin position="78"/>
        <end position="98"/>
    </location>
</feature>
<accession>A0A5C3Q8A3</accession>
<feature type="domain" description="DUF6535" evidence="2">
    <location>
        <begin position="54"/>
        <end position="234"/>
    </location>
</feature>
<organism evidence="3 4">
    <name type="scientific">Pterulicium gracile</name>
    <dbReference type="NCBI Taxonomy" id="1884261"/>
    <lineage>
        <taxon>Eukaryota</taxon>
        <taxon>Fungi</taxon>
        <taxon>Dikarya</taxon>
        <taxon>Basidiomycota</taxon>
        <taxon>Agaricomycotina</taxon>
        <taxon>Agaricomycetes</taxon>
        <taxon>Agaricomycetidae</taxon>
        <taxon>Agaricales</taxon>
        <taxon>Pleurotineae</taxon>
        <taxon>Pterulaceae</taxon>
        <taxon>Pterulicium</taxon>
    </lineage>
</organism>
<feature type="transmembrane region" description="Helical" evidence="1">
    <location>
        <begin position="154"/>
        <end position="173"/>
    </location>
</feature>
<gene>
    <name evidence="3" type="ORF">BDV98DRAFT_513153</name>
</gene>
<keyword evidence="4" id="KW-1185">Reference proteome</keyword>
<dbReference type="AlphaFoldDB" id="A0A5C3Q8A3"/>
<protein>
    <recommendedName>
        <fullName evidence="2">DUF6535 domain-containing protein</fullName>
    </recommendedName>
</protein>
<feature type="non-terminal residue" evidence="3">
    <location>
        <position position="236"/>
    </location>
</feature>
<sequence>MHRGSVFIHSKVRSISAQLGLVTHCCSAPNPFDYEEKYPEDAWGKEFDDDARVWKVYMDEAELFDVELTEGWKDTVDVLLVFAGLFSAVVATLIGLSIQALQPDYAQATVAILLELVALQRAIASGNTAVDVPTSSFTLDSPTSSSALDRWVNGLWFTSLAISLCTALIATIIKQWIQQYRAFTFGSTMKRVHHRQFRYMSLNRWRVPVIIALLPSLLHVSLFVFLAGMSLFLIPL</sequence>
<reference evidence="3 4" key="1">
    <citation type="journal article" date="2019" name="Nat. Ecol. Evol.">
        <title>Megaphylogeny resolves global patterns of mushroom evolution.</title>
        <authorList>
            <person name="Varga T."/>
            <person name="Krizsan K."/>
            <person name="Foldi C."/>
            <person name="Dima B."/>
            <person name="Sanchez-Garcia M."/>
            <person name="Sanchez-Ramirez S."/>
            <person name="Szollosi G.J."/>
            <person name="Szarkandi J.G."/>
            <person name="Papp V."/>
            <person name="Albert L."/>
            <person name="Andreopoulos W."/>
            <person name="Angelini C."/>
            <person name="Antonin V."/>
            <person name="Barry K.W."/>
            <person name="Bougher N.L."/>
            <person name="Buchanan P."/>
            <person name="Buyck B."/>
            <person name="Bense V."/>
            <person name="Catcheside P."/>
            <person name="Chovatia M."/>
            <person name="Cooper J."/>
            <person name="Damon W."/>
            <person name="Desjardin D."/>
            <person name="Finy P."/>
            <person name="Geml J."/>
            <person name="Haridas S."/>
            <person name="Hughes K."/>
            <person name="Justo A."/>
            <person name="Karasinski D."/>
            <person name="Kautmanova I."/>
            <person name="Kiss B."/>
            <person name="Kocsube S."/>
            <person name="Kotiranta H."/>
            <person name="LaButti K.M."/>
            <person name="Lechner B.E."/>
            <person name="Liimatainen K."/>
            <person name="Lipzen A."/>
            <person name="Lukacs Z."/>
            <person name="Mihaltcheva S."/>
            <person name="Morgado L.N."/>
            <person name="Niskanen T."/>
            <person name="Noordeloos M.E."/>
            <person name="Ohm R.A."/>
            <person name="Ortiz-Santana B."/>
            <person name="Ovrebo C."/>
            <person name="Racz N."/>
            <person name="Riley R."/>
            <person name="Savchenko A."/>
            <person name="Shiryaev A."/>
            <person name="Soop K."/>
            <person name="Spirin V."/>
            <person name="Szebenyi C."/>
            <person name="Tomsovsky M."/>
            <person name="Tulloss R.E."/>
            <person name="Uehling J."/>
            <person name="Grigoriev I.V."/>
            <person name="Vagvolgyi C."/>
            <person name="Papp T."/>
            <person name="Martin F.M."/>
            <person name="Miettinen O."/>
            <person name="Hibbett D.S."/>
            <person name="Nagy L.G."/>
        </authorList>
    </citation>
    <scope>NUCLEOTIDE SEQUENCE [LARGE SCALE GENOMIC DNA]</scope>
    <source>
        <strain evidence="3 4">CBS 309.79</strain>
    </source>
</reference>
<evidence type="ECO:0000313" key="4">
    <source>
        <dbReference type="Proteomes" id="UP000305067"/>
    </source>
</evidence>